<keyword evidence="2" id="KW-0732">Signal</keyword>
<feature type="region of interest" description="Disordered" evidence="1">
    <location>
        <begin position="143"/>
        <end position="168"/>
    </location>
</feature>
<organism evidence="4 5">
    <name type="scientific">Lactiplantibacillus modestisalitolerans</name>
    <dbReference type="NCBI Taxonomy" id="1457219"/>
    <lineage>
        <taxon>Bacteria</taxon>
        <taxon>Bacillati</taxon>
        <taxon>Bacillota</taxon>
        <taxon>Bacilli</taxon>
        <taxon>Lactobacillales</taxon>
        <taxon>Lactobacillaceae</taxon>
        <taxon>Lactiplantibacillus</taxon>
    </lineage>
</organism>
<feature type="chain" id="PRO_5046201283" evidence="2">
    <location>
        <begin position="25"/>
        <end position="210"/>
    </location>
</feature>
<feature type="signal peptide" evidence="2">
    <location>
        <begin position="1"/>
        <end position="24"/>
    </location>
</feature>
<dbReference type="InterPro" id="IPR027994">
    <property type="entry name" value="WxL_dom"/>
</dbReference>
<proteinExistence type="predicted"/>
<feature type="domain" description="WxL" evidence="3">
    <location>
        <begin position="53"/>
        <end position="207"/>
    </location>
</feature>
<protein>
    <submittedName>
        <fullName evidence="4">WxL domain-containing protein</fullName>
    </submittedName>
</protein>
<keyword evidence="5" id="KW-1185">Reference proteome</keyword>
<dbReference type="Pfam" id="PF13731">
    <property type="entry name" value="WxL"/>
    <property type="match status" value="1"/>
</dbReference>
<accession>A0ABV5WT39</accession>
<dbReference type="RefSeq" id="WP_137642231.1">
    <property type="nucleotide sequence ID" value="NZ_BJEA01000007.1"/>
</dbReference>
<evidence type="ECO:0000256" key="1">
    <source>
        <dbReference type="SAM" id="MobiDB-lite"/>
    </source>
</evidence>
<evidence type="ECO:0000259" key="3">
    <source>
        <dbReference type="Pfam" id="PF13731"/>
    </source>
</evidence>
<reference evidence="4 5" key="1">
    <citation type="submission" date="2024-09" db="EMBL/GenBank/DDBJ databases">
        <authorList>
            <person name="Sun Q."/>
            <person name="Mori K."/>
        </authorList>
    </citation>
    <scope>NUCLEOTIDE SEQUENCE [LARGE SCALE GENOMIC DNA]</scope>
    <source>
        <strain evidence="4 5">TBRC 4576</strain>
    </source>
</reference>
<comment type="caution">
    <text evidence="4">The sequence shown here is derived from an EMBL/GenBank/DDBJ whole genome shotgun (WGS) entry which is preliminary data.</text>
</comment>
<gene>
    <name evidence="4" type="ORF">ACFFLI_02365</name>
</gene>
<evidence type="ECO:0000313" key="5">
    <source>
        <dbReference type="Proteomes" id="UP001589691"/>
    </source>
</evidence>
<dbReference type="Proteomes" id="UP001589691">
    <property type="component" value="Unassembled WGS sequence"/>
</dbReference>
<name>A0ABV5WT39_9LACO</name>
<evidence type="ECO:0000256" key="2">
    <source>
        <dbReference type="SAM" id="SignalP"/>
    </source>
</evidence>
<evidence type="ECO:0000313" key="4">
    <source>
        <dbReference type="EMBL" id="MFB9768716.1"/>
    </source>
</evidence>
<dbReference type="EMBL" id="JBHLZY010000005">
    <property type="protein sequence ID" value="MFB9768716.1"/>
    <property type="molecule type" value="Genomic_DNA"/>
</dbReference>
<feature type="compositionally biased region" description="Polar residues" evidence="1">
    <location>
        <begin position="149"/>
        <end position="161"/>
    </location>
</feature>
<sequence length="210" mass="21495">MKKTLLGLMLSVSLLAGAAINASAADDPQTSNGHVAFTGGDINIDNGNTAIESADLEFDSHQISKSDAGVYNNTNGKAKVAVQDLRGNPTGWSLSVAQGQQFHTGDGQELENAVITLQSDFLGDESSSIGDLAPTVTDELALTPGTKGSDGTVQNGPSQVLMSADNGKGNGTSTASIIGSRLNVPTKSARVATDYSTTLTWELAATPANE</sequence>